<name>A0AAN9JQW1_CLITE</name>
<evidence type="ECO:0000313" key="14">
    <source>
        <dbReference type="Proteomes" id="UP001359559"/>
    </source>
</evidence>
<evidence type="ECO:0000256" key="3">
    <source>
        <dbReference type="ARBA" id="ARBA00022679"/>
    </source>
</evidence>
<keyword evidence="2" id="KW-0723">Serine/threonine-protein kinase</keyword>
<feature type="domain" description="Protein kinase" evidence="12">
    <location>
        <begin position="1"/>
        <end position="282"/>
    </location>
</feature>
<dbReference type="SMART" id="SM00220">
    <property type="entry name" value="S_TKc"/>
    <property type="match status" value="1"/>
</dbReference>
<dbReference type="PROSITE" id="PS50011">
    <property type="entry name" value="PROTEIN_KINASE_DOM"/>
    <property type="match status" value="1"/>
</dbReference>
<dbReference type="GO" id="GO:0005886">
    <property type="term" value="C:plasma membrane"/>
    <property type="evidence" value="ECO:0007669"/>
    <property type="project" value="TreeGrafter"/>
</dbReference>
<sequence>MRKGFSAFRSGKALAANKGDIGELSEVEIHQLLLFDAEKLAIATNNFDSSNKLGQGGFGAVYKGGKTNICSPCSLILLFNENIFILASPFTSAGPPEHKFLDWKKRFSVIEGIARGLLYLHRDSRLRIIHRDLKASNILLDEELNPKISDFGLARIFGGPRNEAITNRVVGTYGYMAPEYAIGGLISEKSDVFSFGVLLLEIVSGRRNSSFYNDQSLSLLGFAWKLWDEGNVLSLIDSSIYDPIHEKEVIRCVHIGLLCTQESARNRPGMATIISMLNSEIVNLAPPEKPAFFLRQNMLSSSSSVSEDCQGLLFSNNSATITEIQGR</sequence>
<accession>A0AAN9JQW1</accession>
<dbReference type="PROSITE" id="PS00108">
    <property type="entry name" value="PROTEIN_KINASE_ST"/>
    <property type="match status" value="1"/>
</dbReference>
<dbReference type="EMBL" id="JAYKXN010000003">
    <property type="protein sequence ID" value="KAK7302669.1"/>
    <property type="molecule type" value="Genomic_DNA"/>
</dbReference>
<dbReference type="SUPFAM" id="SSF56112">
    <property type="entry name" value="Protein kinase-like (PK-like)"/>
    <property type="match status" value="1"/>
</dbReference>
<dbReference type="Gene3D" id="1.10.510.10">
    <property type="entry name" value="Transferase(Phosphotransferase) domain 1"/>
    <property type="match status" value="1"/>
</dbReference>
<evidence type="ECO:0000256" key="7">
    <source>
        <dbReference type="ARBA" id="ARBA00022840"/>
    </source>
</evidence>
<reference evidence="13 14" key="1">
    <citation type="submission" date="2024-01" db="EMBL/GenBank/DDBJ databases">
        <title>The genomes of 5 underutilized Papilionoideae crops provide insights into root nodulation and disease resistance.</title>
        <authorList>
            <person name="Yuan L."/>
        </authorList>
    </citation>
    <scope>NUCLEOTIDE SEQUENCE [LARGE SCALE GENOMIC DNA]</scope>
    <source>
        <strain evidence="13">LY-2023</strain>
        <tissue evidence="13">Leaf</tissue>
    </source>
</reference>
<keyword evidence="9" id="KW-0325">Glycoprotein</keyword>
<evidence type="ECO:0000256" key="2">
    <source>
        <dbReference type="ARBA" id="ARBA00022527"/>
    </source>
</evidence>
<keyword evidence="8" id="KW-1015">Disulfide bond</keyword>
<dbReference type="GO" id="GO:0004674">
    <property type="term" value="F:protein serine/threonine kinase activity"/>
    <property type="evidence" value="ECO:0007669"/>
    <property type="project" value="UniProtKB-KW"/>
</dbReference>
<dbReference type="InterPro" id="IPR011009">
    <property type="entry name" value="Kinase-like_dom_sf"/>
</dbReference>
<dbReference type="FunFam" id="1.10.510.10:FF:000060">
    <property type="entry name" value="G-type lectin S-receptor-like serine/threonine-protein kinase"/>
    <property type="match status" value="1"/>
</dbReference>
<evidence type="ECO:0000256" key="10">
    <source>
        <dbReference type="ARBA" id="ARBA00047899"/>
    </source>
</evidence>
<evidence type="ECO:0000256" key="9">
    <source>
        <dbReference type="ARBA" id="ARBA00023180"/>
    </source>
</evidence>
<dbReference type="GO" id="GO:0005524">
    <property type="term" value="F:ATP binding"/>
    <property type="evidence" value="ECO:0007669"/>
    <property type="project" value="UniProtKB-KW"/>
</dbReference>
<keyword evidence="5" id="KW-0547">Nucleotide-binding</keyword>
<evidence type="ECO:0000313" key="13">
    <source>
        <dbReference type="EMBL" id="KAK7302669.1"/>
    </source>
</evidence>
<keyword evidence="3" id="KW-0808">Transferase</keyword>
<dbReference type="PANTHER" id="PTHR27002">
    <property type="entry name" value="RECEPTOR-LIKE SERINE/THREONINE-PROTEIN KINASE SD1-8"/>
    <property type="match status" value="1"/>
</dbReference>
<comment type="catalytic activity">
    <reaction evidence="11">
        <text>L-seryl-[protein] + ATP = O-phospho-L-seryl-[protein] + ADP + H(+)</text>
        <dbReference type="Rhea" id="RHEA:17989"/>
        <dbReference type="Rhea" id="RHEA-COMP:9863"/>
        <dbReference type="Rhea" id="RHEA-COMP:11604"/>
        <dbReference type="ChEBI" id="CHEBI:15378"/>
        <dbReference type="ChEBI" id="CHEBI:29999"/>
        <dbReference type="ChEBI" id="CHEBI:30616"/>
        <dbReference type="ChEBI" id="CHEBI:83421"/>
        <dbReference type="ChEBI" id="CHEBI:456216"/>
        <dbReference type="EC" id="2.7.11.1"/>
    </reaction>
</comment>
<dbReference type="InterPro" id="IPR000719">
    <property type="entry name" value="Prot_kinase_dom"/>
</dbReference>
<comment type="caution">
    <text evidence="13">The sequence shown here is derived from an EMBL/GenBank/DDBJ whole genome shotgun (WGS) entry which is preliminary data.</text>
</comment>
<dbReference type="Proteomes" id="UP001359559">
    <property type="component" value="Unassembled WGS sequence"/>
</dbReference>
<evidence type="ECO:0000256" key="8">
    <source>
        <dbReference type="ARBA" id="ARBA00023157"/>
    </source>
</evidence>
<evidence type="ECO:0000256" key="6">
    <source>
        <dbReference type="ARBA" id="ARBA00022777"/>
    </source>
</evidence>
<gene>
    <name evidence="13" type="ORF">RJT34_13562</name>
</gene>
<evidence type="ECO:0000256" key="4">
    <source>
        <dbReference type="ARBA" id="ARBA00022729"/>
    </source>
</evidence>
<dbReference type="PANTHER" id="PTHR27002:SF1082">
    <property type="entry name" value="OS06G0693000 PROTEIN"/>
    <property type="match status" value="1"/>
</dbReference>
<keyword evidence="14" id="KW-1185">Reference proteome</keyword>
<keyword evidence="6" id="KW-0418">Kinase</keyword>
<evidence type="ECO:0000259" key="12">
    <source>
        <dbReference type="PROSITE" id="PS50011"/>
    </source>
</evidence>
<keyword evidence="4" id="KW-0732">Signal</keyword>
<proteinExistence type="predicted"/>
<evidence type="ECO:0000256" key="1">
    <source>
        <dbReference type="ARBA" id="ARBA00012513"/>
    </source>
</evidence>
<protein>
    <recommendedName>
        <fullName evidence="1">non-specific serine/threonine protein kinase</fullName>
        <ecNumber evidence="1">2.7.11.1</ecNumber>
    </recommendedName>
</protein>
<dbReference type="Gene3D" id="3.30.200.20">
    <property type="entry name" value="Phosphorylase Kinase, domain 1"/>
    <property type="match status" value="1"/>
</dbReference>
<comment type="catalytic activity">
    <reaction evidence="10">
        <text>L-threonyl-[protein] + ATP = O-phospho-L-threonyl-[protein] + ADP + H(+)</text>
        <dbReference type="Rhea" id="RHEA:46608"/>
        <dbReference type="Rhea" id="RHEA-COMP:11060"/>
        <dbReference type="Rhea" id="RHEA-COMP:11605"/>
        <dbReference type="ChEBI" id="CHEBI:15378"/>
        <dbReference type="ChEBI" id="CHEBI:30013"/>
        <dbReference type="ChEBI" id="CHEBI:30616"/>
        <dbReference type="ChEBI" id="CHEBI:61977"/>
        <dbReference type="ChEBI" id="CHEBI:456216"/>
        <dbReference type="EC" id="2.7.11.1"/>
    </reaction>
</comment>
<dbReference type="InterPro" id="IPR008271">
    <property type="entry name" value="Ser/Thr_kinase_AS"/>
</dbReference>
<organism evidence="13 14">
    <name type="scientific">Clitoria ternatea</name>
    <name type="common">Butterfly pea</name>
    <dbReference type="NCBI Taxonomy" id="43366"/>
    <lineage>
        <taxon>Eukaryota</taxon>
        <taxon>Viridiplantae</taxon>
        <taxon>Streptophyta</taxon>
        <taxon>Embryophyta</taxon>
        <taxon>Tracheophyta</taxon>
        <taxon>Spermatophyta</taxon>
        <taxon>Magnoliopsida</taxon>
        <taxon>eudicotyledons</taxon>
        <taxon>Gunneridae</taxon>
        <taxon>Pentapetalae</taxon>
        <taxon>rosids</taxon>
        <taxon>fabids</taxon>
        <taxon>Fabales</taxon>
        <taxon>Fabaceae</taxon>
        <taxon>Papilionoideae</taxon>
        <taxon>50 kb inversion clade</taxon>
        <taxon>NPAAA clade</taxon>
        <taxon>indigoferoid/millettioid clade</taxon>
        <taxon>Phaseoleae</taxon>
        <taxon>Clitoria</taxon>
    </lineage>
</organism>
<evidence type="ECO:0000256" key="11">
    <source>
        <dbReference type="ARBA" id="ARBA00048679"/>
    </source>
</evidence>
<dbReference type="Pfam" id="PF00069">
    <property type="entry name" value="Pkinase"/>
    <property type="match status" value="1"/>
</dbReference>
<dbReference type="EC" id="2.7.11.1" evidence="1"/>
<dbReference type="AlphaFoldDB" id="A0AAN9JQW1"/>
<evidence type="ECO:0000256" key="5">
    <source>
        <dbReference type="ARBA" id="ARBA00022741"/>
    </source>
</evidence>
<keyword evidence="7" id="KW-0067">ATP-binding</keyword>